<protein>
    <recommendedName>
        <fullName evidence="4">Fungal lipase-type domain-containing protein</fullName>
    </recommendedName>
</protein>
<feature type="chain" id="PRO_5005199597" description="Fungal lipase-type domain-containing protein" evidence="3">
    <location>
        <begin position="21"/>
        <end position="493"/>
    </location>
</feature>
<dbReference type="PANTHER" id="PTHR46640">
    <property type="entry name" value="TRIACYLGLYCEROL LIPASE, PUTATIVE (AFU_ORTHOLOGUE AFUA_6G06510)-RELATED"/>
    <property type="match status" value="1"/>
</dbReference>
<accession>A0A0H1BEC9</accession>
<keyword evidence="2" id="KW-0378">Hydrolase</keyword>
<feature type="signal peptide" evidence="3">
    <location>
        <begin position="1"/>
        <end position="20"/>
    </location>
</feature>
<evidence type="ECO:0000313" key="5">
    <source>
        <dbReference type="EMBL" id="KLJ07576.1"/>
    </source>
</evidence>
<dbReference type="InterPro" id="IPR029058">
    <property type="entry name" value="AB_hydrolase_fold"/>
</dbReference>
<dbReference type="Pfam" id="PF01764">
    <property type="entry name" value="Lipase_3"/>
    <property type="match status" value="1"/>
</dbReference>
<sequence>MRSWLIFILSAFIYSISTSALPGHRPDYNDDTSQSSQKARTVSKELFSSLEELSRIVDITYCVGTTGVYKPFTCAGRCHEFEGFELVTTWNTGPFLSDSCGFVVLSHPPWPKRIIIGFRGTYSIANTIVDLSAIPQIYAPYPANNPADPDQPRCNNCTVHAGFMESWKSARRTLIDPLKRTMVKYPDYQLVLSGHSLGGAVAALAGLEFQVRGWQPQVTTFGEPRVGNQGLVEYIDAVFHLKNSSLSSSGYDRVTNGHIKRNTKSYNNNKTSSYHRVTHVNDPVPLLPLSEWGYRPHAGEIYISKPDLPPDVSDLQHCIGDADPECIAGSEAAGKSYLLALTLSSSLASSAGRMGNDDDAYTEEDNDVIMDTTVSISHQHQQHQQPLLSSGPNPIGDRMRVRVQGDGNDVKRDLTQWSLIPHRYRLWELLFAHRDYFWRLGVCLPSPNWGGKAPGDHGGWKLPWKWKWKRPWKSWRGENRCAGGASGLRTCGD</sequence>
<evidence type="ECO:0000259" key="4">
    <source>
        <dbReference type="Pfam" id="PF01764"/>
    </source>
</evidence>
<reference evidence="6" key="1">
    <citation type="journal article" date="2015" name="PLoS Genet.">
        <title>The dynamic genome and transcriptome of the human fungal pathogen Blastomyces and close relative Emmonsia.</title>
        <authorList>
            <person name="Munoz J.F."/>
            <person name="Gauthier G.M."/>
            <person name="Desjardins C.A."/>
            <person name="Gallo J.E."/>
            <person name="Holder J."/>
            <person name="Sullivan T.D."/>
            <person name="Marty A.J."/>
            <person name="Carmen J.C."/>
            <person name="Chen Z."/>
            <person name="Ding L."/>
            <person name="Gujja S."/>
            <person name="Magrini V."/>
            <person name="Misas E."/>
            <person name="Mitreva M."/>
            <person name="Priest M."/>
            <person name="Saif S."/>
            <person name="Whiston E.A."/>
            <person name="Young S."/>
            <person name="Zeng Q."/>
            <person name="Goldman W.E."/>
            <person name="Mardis E.R."/>
            <person name="Taylor J.W."/>
            <person name="McEwen J.G."/>
            <person name="Clay O.K."/>
            <person name="Klein B.S."/>
            <person name="Cuomo C.A."/>
        </authorList>
    </citation>
    <scope>NUCLEOTIDE SEQUENCE [LARGE SCALE GENOMIC DNA]</scope>
    <source>
        <strain evidence="6">UAMH 139</strain>
    </source>
</reference>
<proteinExistence type="predicted"/>
<dbReference type="GO" id="GO:0016787">
    <property type="term" value="F:hydrolase activity"/>
    <property type="evidence" value="ECO:0007669"/>
    <property type="project" value="UniProtKB-KW"/>
</dbReference>
<dbReference type="InterPro" id="IPR051299">
    <property type="entry name" value="AB_hydrolase_lip/est"/>
</dbReference>
<keyword evidence="6" id="KW-1185">Reference proteome</keyword>
<dbReference type="STRING" id="2060906.A0A0H1BEC9"/>
<evidence type="ECO:0000256" key="3">
    <source>
        <dbReference type="SAM" id="SignalP"/>
    </source>
</evidence>
<organism evidence="5 6">
    <name type="scientific">Blastomyces silverae</name>
    <dbReference type="NCBI Taxonomy" id="2060906"/>
    <lineage>
        <taxon>Eukaryota</taxon>
        <taxon>Fungi</taxon>
        <taxon>Dikarya</taxon>
        <taxon>Ascomycota</taxon>
        <taxon>Pezizomycotina</taxon>
        <taxon>Eurotiomycetes</taxon>
        <taxon>Eurotiomycetidae</taxon>
        <taxon>Onygenales</taxon>
        <taxon>Ajellomycetaceae</taxon>
        <taxon>Blastomyces</taxon>
    </lineage>
</organism>
<dbReference type="GO" id="GO:0006629">
    <property type="term" value="P:lipid metabolic process"/>
    <property type="evidence" value="ECO:0007669"/>
    <property type="project" value="InterPro"/>
</dbReference>
<gene>
    <name evidence="5" type="ORF">EMPG_16934</name>
</gene>
<dbReference type="SUPFAM" id="SSF53474">
    <property type="entry name" value="alpha/beta-Hydrolases"/>
    <property type="match status" value="1"/>
</dbReference>
<dbReference type="OrthoDB" id="406844at2759"/>
<dbReference type="AlphaFoldDB" id="A0A0H1BEC9"/>
<evidence type="ECO:0000256" key="2">
    <source>
        <dbReference type="ARBA" id="ARBA00022801"/>
    </source>
</evidence>
<feature type="domain" description="Fungal lipase-type" evidence="4">
    <location>
        <begin position="116"/>
        <end position="289"/>
    </location>
</feature>
<evidence type="ECO:0000256" key="1">
    <source>
        <dbReference type="ARBA" id="ARBA00022729"/>
    </source>
</evidence>
<comment type="caution">
    <text evidence="5">The sequence shown here is derived from an EMBL/GenBank/DDBJ whole genome shotgun (WGS) entry which is preliminary data.</text>
</comment>
<evidence type="ECO:0000313" key="6">
    <source>
        <dbReference type="Proteomes" id="UP000053573"/>
    </source>
</evidence>
<dbReference type="CDD" id="cd00519">
    <property type="entry name" value="Lipase_3"/>
    <property type="match status" value="1"/>
</dbReference>
<dbReference type="PANTHER" id="PTHR46640:SF1">
    <property type="entry name" value="FUNGAL LIPASE-LIKE DOMAIN-CONTAINING PROTEIN-RELATED"/>
    <property type="match status" value="1"/>
</dbReference>
<dbReference type="EMBL" id="LDEV01002797">
    <property type="protein sequence ID" value="KLJ07576.1"/>
    <property type="molecule type" value="Genomic_DNA"/>
</dbReference>
<dbReference type="InterPro" id="IPR002921">
    <property type="entry name" value="Fungal_lipase-type"/>
</dbReference>
<keyword evidence="1 3" id="KW-0732">Signal</keyword>
<dbReference type="Gene3D" id="3.40.50.1820">
    <property type="entry name" value="alpha/beta hydrolase"/>
    <property type="match status" value="1"/>
</dbReference>
<name>A0A0H1BEC9_9EURO</name>
<dbReference type="Proteomes" id="UP000053573">
    <property type="component" value="Unassembled WGS sequence"/>
</dbReference>